<name>A0AAP2DMF8_9BACT</name>
<keyword evidence="2" id="KW-1185">Reference proteome</keyword>
<dbReference type="RefSeq" id="WP_254162101.1">
    <property type="nucleotide sequence ID" value="NZ_JAHESF010000005.1"/>
</dbReference>
<reference evidence="1 2" key="1">
    <citation type="submission" date="2021-05" db="EMBL/GenBank/DDBJ databases">
        <title>A Polyphasic approach of four new species of the genus Ohtaekwangia: Ohtaekwangia histidinii sp. nov., Ohtaekwangia cretensis sp. nov., Ohtaekwangia indiensis sp. nov., Ohtaekwangia reichenbachii sp. nov. from diverse environment.</title>
        <authorList>
            <person name="Octaviana S."/>
        </authorList>
    </citation>
    <scope>NUCLEOTIDE SEQUENCE [LARGE SCALE GENOMIC DNA]</scope>
    <source>
        <strain evidence="1 2">PWU4</strain>
    </source>
</reference>
<evidence type="ECO:0000313" key="2">
    <source>
        <dbReference type="Proteomes" id="UP001319200"/>
    </source>
</evidence>
<dbReference type="AlphaFoldDB" id="A0AAP2DMF8"/>
<dbReference type="EMBL" id="JAHESF010000005">
    <property type="protein sequence ID" value="MBT1696719.1"/>
    <property type="molecule type" value="Genomic_DNA"/>
</dbReference>
<organism evidence="1 2">
    <name type="scientific">Chryseosolibacter histidini</name>
    <dbReference type="NCBI Taxonomy" id="2782349"/>
    <lineage>
        <taxon>Bacteria</taxon>
        <taxon>Pseudomonadati</taxon>
        <taxon>Bacteroidota</taxon>
        <taxon>Cytophagia</taxon>
        <taxon>Cytophagales</taxon>
        <taxon>Chryseotaleaceae</taxon>
        <taxon>Chryseosolibacter</taxon>
    </lineage>
</organism>
<protein>
    <submittedName>
        <fullName evidence="1">Uncharacterized protein</fullName>
    </submittedName>
</protein>
<evidence type="ECO:0000313" key="1">
    <source>
        <dbReference type="EMBL" id="MBT1696719.1"/>
    </source>
</evidence>
<sequence>MKQRLLLLAFSLFTTLASGQKPVFNVRYSELLTTYIFAKNLTAGYGDNPFKTEFKKSKYATEKYQRLISQLDTLGINYTYQFSEYPYGSKMRGMTESILKKNLIASDNLTDFKLRSVGLIPNSSLNQLTNILSAFMPVYNELIYLPNKSKFELQLAAISNFIVTENIPGYFETGINFYNTVWDSSIPFEIAFYPLPNSKGFTAEAFLNNSVSAIQTDLTDFNVLLSVMLHEIFHILYDEQSVKVKNEIDAYFQAEFIKV</sequence>
<dbReference type="Proteomes" id="UP001319200">
    <property type="component" value="Unassembled WGS sequence"/>
</dbReference>
<gene>
    <name evidence="1" type="ORF">KK083_07530</name>
</gene>
<comment type="caution">
    <text evidence="1">The sequence shown here is derived from an EMBL/GenBank/DDBJ whole genome shotgun (WGS) entry which is preliminary data.</text>
</comment>
<accession>A0AAP2DMF8</accession>
<proteinExistence type="predicted"/>